<keyword evidence="9 10" id="KW-0411">Iron-sulfur</keyword>
<dbReference type="Proteomes" id="UP001310022">
    <property type="component" value="Unassembled WGS sequence"/>
</dbReference>
<sequence>MDSIQSALSEEGFINAPVDPDLDLVEEIKKLKKEKNAVILGHYYITGDLQDISDHLGDSLGLARAAEETDADIIVFLGVHFMGETAKILNPNKKVIIPDLKASCSLAESAPADAFAAFKAQHPDHIVLSYINCTADIKALSDVIVTSSNAVQIVESFPKDQKIIFAPDKNLGSYINNLTGREMVLWDGACIVHEQYSLEKILDLKEEHTDAEFIAHPECERPLLLAADFVGSTTALLRYTTEASKAQKFIVATESGILHQMQKAAPEKTFIPAPSVDATCGCNDCAFMKLNTMEKLYNALKFELPEIELTDDQIEKAKKPILKMLEISNKLGIK</sequence>
<gene>
    <name evidence="10 11" type="primary">nadA</name>
    <name evidence="11" type="ORF">PEDI_14720</name>
</gene>
<comment type="catalytic activity">
    <reaction evidence="10">
        <text>iminosuccinate + dihydroxyacetone phosphate = quinolinate + phosphate + 2 H2O + H(+)</text>
        <dbReference type="Rhea" id="RHEA:25888"/>
        <dbReference type="ChEBI" id="CHEBI:15377"/>
        <dbReference type="ChEBI" id="CHEBI:15378"/>
        <dbReference type="ChEBI" id="CHEBI:29959"/>
        <dbReference type="ChEBI" id="CHEBI:43474"/>
        <dbReference type="ChEBI" id="CHEBI:57642"/>
        <dbReference type="ChEBI" id="CHEBI:77875"/>
        <dbReference type="EC" id="2.5.1.72"/>
    </reaction>
</comment>
<dbReference type="PANTHER" id="PTHR30573:SF0">
    <property type="entry name" value="QUINOLINATE SYNTHASE, CHLOROPLASTIC"/>
    <property type="match status" value="1"/>
</dbReference>
<keyword evidence="5 10" id="KW-0662">Pyridine nucleotide biosynthesis</keyword>
<comment type="cofactor">
    <cofactor evidence="10">
        <name>[4Fe-4S] cluster</name>
        <dbReference type="ChEBI" id="CHEBI:49883"/>
    </cofactor>
    <text evidence="10">Binds 1 [4Fe-4S] cluster per subunit.</text>
</comment>
<dbReference type="HAMAP" id="MF_00568">
    <property type="entry name" value="NadA_type2"/>
    <property type="match status" value="1"/>
</dbReference>
<evidence type="ECO:0000313" key="12">
    <source>
        <dbReference type="Proteomes" id="UP001310022"/>
    </source>
</evidence>
<evidence type="ECO:0000256" key="2">
    <source>
        <dbReference type="ARBA" id="ARBA00012669"/>
    </source>
</evidence>
<dbReference type="GO" id="GO:0046872">
    <property type="term" value="F:metal ion binding"/>
    <property type="evidence" value="ECO:0007669"/>
    <property type="project" value="UniProtKB-KW"/>
</dbReference>
<comment type="similarity">
    <text evidence="10">Belongs to the quinolinate synthase family. Type 2 subfamily.</text>
</comment>
<dbReference type="SUPFAM" id="SSF142754">
    <property type="entry name" value="NadA-like"/>
    <property type="match status" value="1"/>
</dbReference>
<dbReference type="RefSeq" id="WP_060686261.1">
    <property type="nucleotide sequence ID" value="NZ_BQKE01000001.1"/>
</dbReference>
<evidence type="ECO:0000256" key="4">
    <source>
        <dbReference type="ARBA" id="ARBA00022490"/>
    </source>
</evidence>
<feature type="binding site" evidence="10">
    <location>
        <position position="104"/>
    </location>
    <ligand>
        <name>[4Fe-4S] cluster</name>
        <dbReference type="ChEBI" id="CHEBI:49883"/>
    </ligand>
</feature>
<evidence type="ECO:0000256" key="1">
    <source>
        <dbReference type="ARBA" id="ARBA00005065"/>
    </source>
</evidence>
<comment type="caution">
    <text evidence="11">The sequence shown here is derived from an EMBL/GenBank/DDBJ whole genome shotgun (WGS) entry which is preliminary data.</text>
</comment>
<name>A0AAN4VYY0_9BACT</name>
<organism evidence="11 12">
    <name type="scientific">Persicobacter diffluens</name>
    <dbReference type="NCBI Taxonomy" id="981"/>
    <lineage>
        <taxon>Bacteria</taxon>
        <taxon>Pseudomonadati</taxon>
        <taxon>Bacteroidota</taxon>
        <taxon>Cytophagia</taxon>
        <taxon>Cytophagales</taxon>
        <taxon>Persicobacteraceae</taxon>
        <taxon>Persicobacter</taxon>
    </lineage>
</organism>
<keyword evidence="3 10" id="KW-0004">4Fe-4S</keyword>
<evidence type="ECO:0000256" key="9">
    <source>
        <dbReference type="ARBA" id="ARBA00023014"/>
    </source>
</evidence>
<dbReference type="PANTHER" id="PTHR30573">
    <property type="entry name" value="QUINOLINATE SYNTHETASE A"/>
    <property type="match status" value="1"/>
</dbReference>
<dbReference type="GO" id="GO:0051539">
    <property type="term" value="F:4 iron, 4 sulfur cluster binding"/>
    <property type="evidence" value="ECO:0007669"/>
    <property type="project" value="UniProtKB-KW"/>
</dbReference>
<dbReference type="FunFam" id="3.40.50.10800:FF:000003">
    <property type="entry name" value="Quinolinate synthase A"/>
    <property type="match status" value="1"/>
</dbReference>
<comment type="subcellular location">
    <subcellularLocation>
        <location evidence="10">Cytoplasm</location>
    </subcellularLocation>
</comment>
<feature type="binding site" evidence="10">
    <location>
        <begin position="130"/>
        <end position="132"/>
    </location>
    <ligand>
        <name>iminosuccinate</name>
        <dbReference type="ChEBI" id="CHEBI:77875"/>
    </ligand>
</feature>
<keyword evidence="4 10" id="KW-0963">Cytoplasm</keyword>
<accession>A0AAN4VYY0</accession>
<keyword evidence="12" id="KW-1185">Reference proteome</keyword>
<dbReference type="GO" id="GO:0034628">
    <property type="term" value="P:'de novo' NAD+ biosynthetic process from L-aspartate"/>
    <property type="evidence" value="ECO:0007669"/>
    <property type="project" value="TreeGrafter"/>
</dbReference>
<evidence type="ECO:0000256" key="3">
    <source>
        <dbReference type="ARBA" id="ARBA00022485"/>
    </source>
</evidence>
<evidence type="ECO:0000256" key="5">
    <source>
        <dbReference type="ARBA" id="ARBA00022642"/>
    </source>
</evidence>
<dbReference type="Pfam" id="PF02445">
    <property type="entry name" value="NadA"/>
    <property type="match status" value="1"/>
</dbReference>
<dbReference type="EMBL" id="BQKE01000001">
    <property type="protein sequence ID" value="GJM60920.1"/>
    <property type="molecule type" value="Genomic_DNA"/>
</dbReference>
<feature type="binding site" evidence="10">
    <location>
        <position position="190"/>
    </location>
    <ligand>
        <name>[4Fe-4S] cluster</name>
        <dbReference type="ChEBI" id="CHEBI:49883"/>
    </ligand>
</feature>
<feature type="binding site" evidence="10">
    <location>
        <position position="233"/>
    </location>
    <ligand>
        <name>iminosuccinate</name>
        <dbReference type="ChEBI" id="CHEBI:77875"/>
    </ligand>
</feature>
<feature type="binding site" evidence="10">
    <location>
        <position position="59"/>
    </location>
    <ligand>
        <name>iminosuccinate</name>
        <dbReference type="ChEBI" id="CHEBI:77875"/>
    </ligand>
</feature>
<dbReference type="InterPro" id="IPR036094">
    <property type="entry name" value="NadA_sf"/>
</dbReference>
<dbReference type="EC" id="2.5.1.72" evidence="2 10"/>
<evidence type="ECO:0000256" key="10">
    <source>
        <dbReference type="HAMAP-Rule" id="MF_00568"/>
    </source>
</evidence>
<reference evidence="11 12" key="1">
    <citation type="submission" date="2021-12" db="EMBL/GenBank/DDBJ databases">
        <title>Genome sequencing of bacteria with rrn-lacking chromosome and rrn-plasmid.</title>
        <authorList>
            <person name="Anda M."/>
            <person name="Iwasaki W."/>
        </authorList>
    </citation>
    <scope>NUCLEOTIDE SEQUENCE [LARGE SCALE GENOMIC DNA]</scope>
    <source>
        <strain evidence="11 12">NBRC 15940</strain>
    </source>
</reference>
<keyword evidence="6 10" id="KW-0808">Transferase</keyword>
<evidence type="ECO:0000256" key="8">
    <source>
        <dbReference type="ARBA" id="ARBA00023004"/>
    </source>
</evidence>
<keyword evidence="8 10" id="KW-0408">Iron</keyword>
<dbReference type="InterPro" id="IPR023066">
    <property type="entry name" value="Quinolinate_synth_type2"/>
</dbReference>
<proteinExistence type="inferred from homology"/>
<evidence type="ECO:0000256" key="6">
    <source>
        <dbReference type="ARBA" id="ARBA00022679"/>
    </source>
</evidence>
<dbReference type="GO" id="GO:0005829">
    <property type="term" value="C:cytosol"/>
    <property type="evidence" value="ECO:0007669"/>
    <property type="project" value="TreeGrafter"/>
</dbReference>
<feature type="binding site" evidence="10">
    <location>
        <begin position="216"/>
        <end position="218"/>
    </location>
    <ligand>
        <name>iminosuccinate</name>
        <dbReference type="ChEBI" id="CHEBI:77875"/>
    </ligand>
</feature>
<dbReference type="NCBIfam" id="TIGR00550">
    <property type="entry name" value="nadA"/>
    <property type="match status" value="1"/>
</dbReference>
<comment type="pathway">
    <text evidence="1 10">Cofactor biosynthesis; NAD(+) biosynthesis; quinolinate from iminoaspartate: step 1/1.</text>
</comment>
<feature type="binding site" evidence="10">
    <location>
        <position position="42"/>
    </location>
    <ligand>
        <name>iminosuccinate</name>
        <dbReference type="ChEBI" id="CHEBI:77875"/>
    </ligand>
</feature>
<feature type="binding site" evidence="10">
    <location>
        <position position="285"/>
    </location>
    <ligand>
        <name>[4Fe-4S] cluster</name>
        <dbReference type="ChEBI" id="CHEBI:49883"/>
    </ligand>
</feature>
<dbReference type="AlphaFoldDB" id="A0AAN4VYY0"/>
<comment type="function">
    <text evidence="10">Catalyzes the condensation of iminoaspartate with dihydroxyacetone phosphate to form quinolinate.</text>
</comment>
<feature type="binding site" evidence="10">
    <location>
        <position position="147"/>
    </location>
    <ligand>
        <name>iminosuccinate</name>
        <dbReference type="ChEBI" id="CHEBI:77875"/>
    </ligand>
</feature>
<dbReference type="Gene3D" id="3.40.50.10800">
    <property type="entry name" value="NadA-like"/>
    <property type="match status" value="3"/>
</dbReference>
<keyword evidence="7 10" id="KW-0479">Metal-binding</keyword>
<evidence type="ECO:0000313" key="11">
    <source>
        <dbReference type="EMBL" id="GJM60920.1"/>
    </source>
</evidence>
<dbReference type="GO" id="GO:0008987">
    <property type="term" value="F:quinolinate synthetase A activity"/>
    <property type="evidence" value="ECO:0007669"/>
    <property type="project" value="UniProtKB-UniRule"/>
</dbReference>
<protein>
    <recommendedName>
        <fullName evidence="2 10">Quinolinate synthase</fullName>
        <ecNumber evidence="2 10">2.5.1.72</ecNumber>
    </recommendedName>
</protein>
<evidence type="ECO:0000256" key="7">
    <source>
        <dbReference type="ARBA" id="ARBA00022723"/>
    </source>
</evidence>
<dbReference type="InterPro" id="IPR003473">
    <property type="entry name" value="NadA"/>
</dbReference>
<dbReference type="NCBIfam" id="NF006878">
    <property type="entry name" value="PRK09375.1-2"/>
    <property type="match status" value="1"/>
</dbReference>